<keyword evidence="3" id="KW-1185">Reference proteome</keyword>
<keyword evidence="1" id="KW-0732">Signal</keyword>
<gene>
    <name evidence="2" type="ORF">SAMN04487850_1029</name>
</gene>
<dbReference type="Proteomes" id="UP000199373">
    <property type="component" value="Unassembled WGS sequence"/>
</dbReference>
<organism evidence="2 3">
    <name type="scientific">Prevotella aff. ruminicola Tc2-24</name>
    <dbReference type="NCBI Taxonomy" id="81582"/>
    <lineage>
        <taxon>Bacteria</taxon>
        <taxon>Pseudomonadati</taxon>
        <taxon>Bacteroidota</taxon>
        <taxon>Bacteroidia</taxon>
        <taxon>Bacteroidales</taxon>
        <taxon>Prevotellaceae</taxon>
        <taxon>Prevotella</taxon>
    </lineage>
</organism>
<evidence type="ECO:0000313" key="3">
    <source>
        <dbReference type="Proteomes" id="UP000199373"/>
    </source>
</evidence>
<proteinExistence type="predicted"/>
<dbReference type="PROSITE" id="PS51257">
    <property type="entry name" value="PROKAR_LIPOPROTEIN"/>
    <property type="match status" value="1"/>
</dbReference>
<sequence length="124" mass="14073">MKKIIALIVLSISTLFVFQSCDGDDTPIEEKETLIKYRITTDTPDAELLIFGNGLPAEGFHRKGDFEKEMYTTDFFAYVEVHCKDRKAAIHIDLYVKNKLKASVDGNTYVVASERLKGKGPYLY</sequence>
<dbReference type="RefSeq" id="WP_091900349.1">
    <property type="nucleotide sequence ID" value="NZ_FOIQ01000002.1"/>
</dbReference>
<name>A0A1I0N7X9_9BACT</name>
<protein>
    <recommendedName>
        <fullName evidence="4">Lipoprotein</fullName>
    </recommendedName>
</protein>
<feature type="signal peptide" evidence="1">
    <location>
        <begin position="1"/>
        <end position="22"/>
    </location>
</feature>
<feature type="chain" id="PRO_5011732647" description="Lipoprotein" evidence="1">
    <location>
        <begin position="23"/>
        <end position="124"/>
    </location>
</feature>
<accession>A0A1I0N7X9</accession>
<dbReference type="EMBL" id="FOIQ01000002">
    <property type="protein sequence ID" value="SEV97138.1"/>
    <property type="molecule type" value="Genomic_DNA"/>
</dbReference>
<evidence type="ECO:0000256" key="1">
    <source>
        <dbReference type="SAM" id="SignalP"/>
    </source>
</evidence>
<reference evidence="2 3" key="1">
    <citation type="submission" date="2016-10" db="EMBL/GenBank/DDBJ databases">
        <authorList>
            <person name="de Groot N.N."/>
        </authorList>
    </citation>
    <scope>NUCLEOTIDE SEQUENCE [LARGE SCALE GENOMIC DNA]</scope>
    <source>
        <strain evidence="2 3">TC2-24</strain>
    </source>
</reference>
<dbReference type="AlphaFoldDB" id="A0A1I0N7X9"/>
<evidence type="ECO:0000313" key="2">
    <source>
        <dbReference type="EMBL" id="SEV97138.1"/>
    </source>
</evidence>
<evidence type="ECO:0008006" key="4">
    <source>
        <dbReference type="Google" id="ProtNLM"/>
    </source>
</evidence>